<feature type="disulfide bond" evidence="4">
    <location>
        <begin position="92"/>
        <end position="107"/>
    </location>
</feature>
<keyword evidence="2" id="KW-0378">Hydrolase</keyword>
<dbReference type="InterPro" id="IPR036861">
    <property type="entry name" value="Endochitinase-like_sf"/>
</dbReference>
<feature type="disulfide bond" evidence="4">
    <location>
        <begin position="173"/>
        <end position="187"/>
    </location>
</feature>
<reference evidence="8" key="1">
    <citation type="submission" date="2020-01" db="EMBL/GenBank/DDBJ databases">
        <authorList>
            <consortium name="DOE Joint Genome Institute"/>
            <person name="Haridas S."/>
            <person name="Albert R."/>
            <person name="Binder M."/>
            <person name="Bloem J."/>
            <person name="Labutti K."/>
            <person name="Salamov A."/>
            <person name="Andreopoulos B."/>
            <person name="Baker S.E."/>
            <person name="Barry K."/>
            <person name="Bills G."/>
            <person name="Bluhm B.H."/>
            <person name="Cannon C."/>
            <person name="Castanera R."/>
            <person name="Culley D.E."/>
            <person name="Daum C."/>
            <person name="Ezra D."/>
            <person name="Gonzalez J.B."/>
            <person name="Henrissat B."/>
            <person name="Kuo A."/>
            <person name="Liang C."/>
            <person name="Lipzen A."/>
            <person name="Lutzoni F."/>
            <person name="Magnuson J."/>
            <person name="Mondo S."/>
            <person name="Nolan M."/>
            <person name="Ohm R."/>
            <person name="Pangilinan J."/>
            <person name="Park H.-J."/>
            <person name="Ramirez L."/>
            <person name="Alfaro M."/>
            <person name="Sun H."/>
            <person name="Tritt A."/>
            <person name="Yoshinaga Y."/>
            <person name="Zwiers L.-H."/>
            <person name="Turgeon B.G."/>
            <person name="Goodwin S.B."/>
            <person name="Spatafora J.W."/>
            <person name="Crous P.W."/>
            <person name="Grigoriev I.V."/>
        </authorList>
    </citation>
    <scope>NUCLEOTIDE SEQUENCE</scope>
    <source>
        <strain evidence="8">IPT5</strain>
    </source>
</reference>
<dbReference type="Gene3D" id="3.30.60.10">
    <property type="entry name" value="Endochitinase-like"/>
    <property type="match status" value="3"/>
</dbReference>
<dbReference type="Pfam" id="PF02018">
    <property type="entry name" value="CBM_4_9"/>
    <property type="match status" value="1"/>
</dbReference>
<dbReference type="PROSITE" id="PS50941">
    <property type="entry name" value="CHIT_BIND_I_2"/>
    <property type="match status" value="3"/>
</dbReference>
<evidence type="ECO:0000259" key="7">
    <source>
        <dbReference type="PROSITE" id="PS50941"/>
    </source>
</evidence>
<dbReference type="PANTHER" id="PTHR47849:SF8">
    <property type="entry name" value="LECTIN"/>
    <property type="match status" value="1"/>
</dbReference>
<feature type="disulfide bond" evidence="4">
    <location>
        <begin position="106"/>
        <end position="120"/>
    </location>
</feature>
<evidence type="ECO:0000256" key="5">
    <source>
        <dbReference type="SAM" id="MobiDB-lite"/>
    </source>
</evidence>
<feature type="disulfide bond" evidence="4">
    <location>
        <begin position="39"/>
        <end position="53"/>
    </location>
</feature>
<feature type="signal peptide" evidence="6">
    <location>
        <begin position="1"/>
        <end position="18"/>
    </location>
</feature>
<proteinExistence type="predicted"/>
<feature type="domain" description="Chitin-binding type-1" evidence="7">
    <location>
        <begin position="22"/>
        <end position="68"/>
    </location>
</feature>
<dbReference type="GO" id="GO:0016798">
    <property type="term" value="F:hydrolase activity, acting on glycosyl bonds"/>
    <property type="evidence" value="ECO:0007669"/>
    <property type="project" value="InterPro"/>
</dbReference>
<dbReference type="SMART" id="SM00270">
    <property type="entry name" value="ChtBD1"/>
    <property type="match status" value="3"/>
</dbReference>
<protein>
    <submittedName>
        <fullName evidence="8">Carbohydrate-binding module family 18 protein</fullName>
    </submittedName>
</protein>
<accession>A0A6A7B142</accession>
<dbReference type="InterPro" id="IPR018371">
    <property type="entry name" value="Chitin-binding_1_CS"/>
</dbReference>
<dbReference type="Proteomes" id="UP000799423">
    <property type="component" value="Unassembled WGS sequence"/>
</dbReference>
<evidence type="ECO:0000256" key="6">
    <source>
        <dbReference type="SAM" id="SignalP"/>
    </source>
</evidence>
<feature type="compositionally biased region" description="Low complexity" evidence="5">
    <location>
        <begin position="254"/>
        <end position="392"/>
    </location>
</feature>
<keyword evidence="6" id="KW-0732">Signal</keyword>
<feature type="region of interest" description="Disordered" evidence="5">
    <location>
        <begin position="629"/>
        <end position="670"/>
    </location>
</feature>
<evidence type="ECO:0000313" key="9">
    <source>
        <dbReference type="Proteomes" id="UP000799423"/>
    </source>
</evidence>
<feature type="disulfide bond" evidence="4">
    <location>
        <begin position="101"/>
        <end position="113"/>
    </location>
</feature>
<feature type="disulfide bond" evidence="4">
    <location>
        <begin position="34"/>
        <end position="46"/>
    </location>
</feature>
<organism evidence="8 9">
    <name type="scientific">Plenodomus tracheiphilus IPT5</name>
    <dbReference type="NCBI Taxonomy" id="1408161"/>
    <lineage>
        <taxon>Eukaryota</taxon>
        <taxon>Fungi</taxon>
        <taxon>Dikarya</taxon>
        <taxon>Ascomycota</taxon>
        <taxon>Pezizomycotina</taxon>
        <taxon>Dothideomycetes</taxon>
        <taxon>Pleosporomycetidae</taxon>
        <taxon>Pleosporales</taxon>
        <taxon>Pleosporineae</taxon>
        <taxon>Leptosphaeriaceae</taxon>
        <taxon>Plenodomus</taxon>
    </lineage>
</organism>
<feature type="compositionally biased region" description="Low complexity" evidence="5">
    <location>
        <begin position="210"/>
        <end position="245"/>
    </location>
</feature>
<dbReference type="GO" id="GO:0008061">
    <property type="term" value="F:chitin binding"/>
    <property type="evidence" value="ECO:0007669"/>
    <property type="project" value="UniProtKB-UniRule"/>
</dbReference>
<keyword evidence="9" id="KW-1185">Reference proteome</keyword>
<dbReference type="AlphaFoldDB" id="A0A6A7B142"/>
<keyword evidence="3 4" id="KW-1015">Disulfide bond</keyword>
<dbReference type="CDD" id="cd11618">
    <property type="entry name" value="ChtBD1_1"/>
    <property type="match status" value="1"/>
</dbReference>
<evidence type="ECO:0000256" key="1">
    <source>
        <dbReference type="ARBA" id="ARBA00022669"/>
    </source>
</evidence>
<comment type="caution">
    <text evidence="4">Lacks conserved residue(s) required for the propagation of feature annotation.</text>
</comment>
<dbReference type="CDD" id="cd00035">
    <property type="entry name" value="ChtBD1"/>
    <property type="match status" value="2"/>
</dbReference>
<evidence type="ECO:0000256" key="2">
    <source>
        <dbReference type="ARBA" id="ARBA00022801"/>
    </source>
</evidence>
<feature type="domain" description="Chitin-binding type-1" evidence="7">
    <location>
        <begin position="153"/>
        <end position="202"/>
    </location>
</feature>
<gene>
    <name evidence="8" type="ORF">T440DRAFT_556703</name>
</gene>
<dbReference type="Gene3D" id="2.60.120.260">
    <property type="entry name" value="Galactose-binding domain-like"/>
    <property type="match status" value="2"/>
</dbReference>
<keyword evidence="1 4" id="KW-0147">Chitin-binding</keyword>
<evidence type="ECO:0000313" key="8">
    <source>
        <dbReference type="EMBL" id="KAF2848377.1"/>
    </source>
</evidence>
<dbReference type="PANTHER" id="PTHR47849">
    <property type="entry name" value="CHITIN-BINDING LECTIN 1"/>
    <property type="match status" value="1"/>
</dbReference>
<feature type="chain" id="PRO_5025572717" evidence="6">
    <location>
        <begin position="19"/>
        <end position="1083"/>
    </location>
</feature>
<feature type="domain" description="Chitin-binding type-1" evidence="7">
    <location>
        <begin position="89"/>
        <end position="133"/>
    </location>
</feature>
<dbReference type="EMBL" id="MU006318">
    <property type="protein sequence ID" value="KAF2848377.1"/>
    <property type="molecule type" value="Genomic_DNA"/>
</dbReference>
<feature type="region of interest" description="Disordered" evidence="5">
    <location>
        <begin position="210"/>
        <end position="402"/>
    </location>
</feature>
<dbReference type="OrthoDB" id="3777052at2759"/>
<feature type="disulfide bond" evidence="4">
    <location>
        <begin position="25"/>
        <end position="40"/>
    </location>
</feature>
<evidence type="ECO:0000256" key="4">
    <source>
        <dbReference type="PROSITE-ProRule" id="PRU00261"/>
    </source>
</evidence>
<name>A0A6A7B142_9PLEO</name>
<dbReference type="PROSITE" id="PS00026">
    <property type="entry name" value="CHIT_BIND_I_1"/>
    <property type="match status" value="2"/>
</dbReference>
<dbReference type="SUPFAM" id="SSF57016">
    <property type="entry name" value="Plant lectins/antimicrobial peptides"/>
    <property type="match status" value="3"/>
</dbReference>
<dbReference type="InterPro" id="IPR001002">
    <property type="entry name" value="Chitin-bd_1"/>
</dbReference>
<dbReference type="Pfam" id="PF00187">
    <property type="entry name" value="Chitin_bind_1"/>
    <property type="match status" value="2"/>
</dbReference>
<dbReference type="InterPro" id="IPR003305">
    <property type="entry name" value="CenC_carb-bd"/>
</dbReference>
<sequence length="1083" mass="110845">MRTAILVTALAVFSTAVAQFDSKQCGPNAGNQVCSNSECCSQYGWCGTTTSYCRADQGCQSAFGKCTGTSTASSAAVVRPSTVPVGTSTDTCGPNNKGLVCAAGYCCSSYGYCGKSNAYCSTGCQSKYGSCMTSSSPSSAAPQVSPPAKVSNTGRCGSNYNGLNCTGSTYGDCCSSYGYCGSSGDHCKATSGCQSAFGTCSGLAGSSSIARSSSASPSVVRSSSATRGASGASVSSSAIRPSTSSLVTGRDASRTSQSTSSSASRSSTRSASASVASRSSSPTRGSSASRSGSSSASKSAASRSTASPSSTTARTGAGTSDRSSSVSSSSSSQPRSLSQSLSATQSPTTAKSSTSSAAPSVISLSSSVSKSSQSPSVSASSSVVSPSASGTPIPKAFTSDPLTDPEAATIVKQGDIETTAVANAADARPGGSGSYLEIVPGVGGAALTIETTPTLRKGTLYTVSVWLRSASEDSTCTVNIVVGDETIRSAGPNIPTVWTEYSGDYAATDSSPKLKLVVSCPAPQRRLRFKRQSNAGLAMSDLTMGPSTAVLSSSAAIVGGTSSTVSQSRNPVSSSAVLAVSSSSPSLSAIVSSTPSSSSALAASSTGAQSASSVDQSSIVSQASSSAFTASSTPSLSDSSTAQSSIATQASSEVPSSTAPPTITPTPSSIAGVPARCFPVIQDGGFDKFEIPAGSQYYSGDATSDDWSTSTTYASSGFVDWFANVGQTPAFSGPTNWAAYTAMTRAQPPSSYDIKYKHPVSLCGGIEYDVSGWIRTLSGSGSVSREGCAMRALLNGQEAFYDRVGVYDTKYRYVHGTITPAADVLDAELIFRVECKLATTASARKPRGVMFDQIGIEPVAAWKLRDITTPTRSTTAFTVDKWGQTVGPVQLSPTSTPCAAQGVALAKTGCVLYDEQMEDGGFELCANHFWLINDPVAQQYITYDTAPMHKDYPSIVTEGAHSGDRAWRVTFVDDAKDATIGVYNQEPTYACAERSYAWSFWVKQGTNNACTVQFNWGSVPRSEVITPGNEWAKVEGSASFNNDGTYPQSGQVWIEVKCATGGVDSQVFLDDISMKQVPYTGSG</sequence>
<evidence type="ECO:0000256" key="3">
    <source>
        <dbReference type="ARBA" id="ARBA00023157"/>
    </source>
</evidence>